<dbReference type="EMBL" id="NAAC01000033">
    <property type="protein sequence ID" value="RDJ05066.1"/>
    <property type="molecule type" value="Genomic_DNA"/>
</dbReference>
<dbReference type="Proteomes" id="UP000254939">
    <property type="component" value="Unassembled WGS sequence"/>
</dbReference>
<protein>
    <submittedName>
        <fullName evidence="1">Uncharacterized protein</fullName>
    </submittedName>
</protein>
<reference evidence="1 2" key="1">
    <citation type="submission" date="2017-03" db="EMBL/GenBank/DDBJ databases">
        <title>Genome analysis of Rhizobial strains effectives or ineffectives for nitrogen fixation isolated from bean seeds.</title>
        <authorList>
            <person name="Peralta H."/>
            <person name="Aguilar-Vera A."/>
            <person name="Mora Y."/>
            <person name="Vargas-Lagunas C."/>
            <person name="Girard L."/>
            <person name="Mora J."/>
        </authorList>
    </citation>
    <scope>NUCLEOTIDE SEQUENCE [LARGE SCALE GENOMIC DNA]</scope>
    <source>
        <strain evidence="1 2">CCGM3</strain>
    </source>
</reference>
<name>A0A370KHQ6_9HYPH</name>
<accession>A0A370KHQ6</accession>
<evidence type="ECO:0000313" key="2">
    <source>
        <dbReference type="Proteomes" id="UP000254939"/>
    </source>
</evidence>
<dbReference type="AlphaFoldDB" id="A0A370KHQ6"/>
<sequence length="114" mass="12365">MGEPGDQPPPIVRMCCFGAAGSMIEQGFSGDVFGGKAVEVNIAERCKLRGEIALIGIIGIGDRVDLRLLVALYGFICGLSAADHLDNITVRFVFLRRLYATRAATCDHKRQEKP</sequence>
<gene>
    <name evidence="1" type="ORF">B5K06_26200</name>
</gene>
<proteinExistence type="predicted"/>
<comment type="caution">
    <text evidence="1">The sequence shown here is derived from an EMBL/GenBank/DDBJ whole genome shotgun (WGS) entry which is preliminary data.</text>
</comment>
<organism evidence="1 2">
    <name type="scientific">Rhizobium grahamii</name>
    <dbReference type="NCBI Taxonomy" id="1120045"/>
    <lineage>
        <taxon>Bacteria</taxon>
        <taxon>Pseudomonadati</taxon>
        <taxon>Pseudomonadota</taxon>
        <taxon>Alphaproteobacteria</taxon>
        <taxon>Hyphomicrobiales</taxon>
        <taxon>Rhizobiaceae</taxon>
        <taxon>Rhizobium/Agrobacterium group</taxon>
        <taxon>Rhizobium</taxon>
    </lineage>
</organism>
<evidence type="ECO:0000313" key="1">
    <source>
        <dbReference type="EMBL" id="RDJ05066.1"/>
    </source>
</evidence>